<dbReference type="InterPro" id="IPR058172">
    <property type="entry name" value="HLGFF_Neisseriales"/>
</dbReference>
<dbReference type="OrthoDB" id="8606037at2"/>
<dbReference type="RefSeq" id="WP_034292671.1">
    <property type="nucleotide sequence ID" value="NZ_CP091519.2"/>
</dbReference>
<dbReference type="Proteomes" id="UP000254209">
    <property type="component" value="Unassembled WGS sequence"/>
</dbReference>
<protein>
    <submittedName>
        <fullName evidence="1">Uncharacterized protein</fullName>
    </submittedName>
</protein>
<reference evidence="1 2" key="1">
    <citation type="submission" date="2018-06" db="EMBL/GenBank/DDBJ databases">
        <authorList>
            <consortium name="Pathogen Informatics"/>
            <person name="Doyle S."/>
        </authorList>
    </citation>
    <scope>NUCLEOTIDE SEQUENCE [LARGE SCALE GENOMIC DNA]</scope>
    <source>
        <strain evidence="1 2">NCTC10283</strain>
    </source>
</reference>
<keyword evidence="2" id="KW-1185">Reference proteome</keyword>
<evidence type="ECO:0000313" key="1">
    <source>
        <dbReference type="EMBL" id="SSY81146.1"/>
    </source>
</evidence>
<dbReference type="NCBIfam" id="NF047841">
    <property type="entry name" value="HLGFF_fam"/>
    <property type="match status" value="1"/>
</dbReference>
<dbReference type="AlphaFoldDB" id="A0A376BW19"/>
<evidence type="ECO:0000313" key="2">
    <source>
        <dbReference type="Proteomes" id="UP000254209"/>
    </source>
</evidence>
<gene>
    <name evidence="1" type="ORF">NCTC10283_02712</name>
</gene>
<sequence length="100" mass="11240">MHYFTINTADTDQHIGFLIMLPDDGGEQDAPHGQFAIKLTETNIQAALSRYAENTELRWAIDGDHVQLFDETGEFIGTIRQQNLKINGQSFTLNDLTGMI</sequence>
<name>A0A376BW19_9NEIS</name>
<dbReference type="STRING" id="1120980.GCA_000745955_01191"/>
<proteinExistence type="predicted"/>
<dbReference type="EMBL" id="UFSO01000003">
    <property type="protein sequence ID" value="SSY81146.1"/>
    <property type="molecule type" value="Genomic_DNA"/>
</dbReference>
<organism evidence="1 2">
    <name type="scientific">Alysiella crassa</name>
    <dbReference type="NCBI Taxonomy" id="153491"/>
    <lineage>
        <taxon>Bacteria</taxon>
        <taxon>Pseudomonadati</taxon>
        <taxon>Pseudomonadota</taxon>
        <taxon>Betaproteobacteria</taxon>
        <taxon>Neisseriales</taxon>
        <taxon>Neisseriaceae</taxon>
        <taxon>Alysiella</taxon>
    </lineage>
</organism>
<accession>A0A376BW19</accession>